<protein>
    <submittedName>
        <fullName evidence="1">Uncharacterized protein</fullName>
    </submittedName>
</protein>
<name>F8QJ78_SERL3</name>
<accession>F8QJ78</accession>
<evidence type="ECO:0000313" key="2">
    <source>
        <dbReference type="Proteomes" id="UP000008063"/>
    </source>
</evidence>
<dbReference type="AlphaFoldDB" id="F8QJ78"/>
<reference evidence="2" key="1">
    <citation type="journal article" date="2011" name="Science">
        <title>The plant cell wall-decomposing machinery underlies the functional diversity of forest fungi.</title>
        <authorList>
            <person name="Eastwood D.C."/>
            <person name="Floudas D."/>
            <person name="Binder M."/>
            <person name="Majcherczyk A."/>
            <person name="Schneider P."/>
            <person name="Aerts A."/>
            <person name="Asiegbu F.O."/>
            <person name="Baker S.E."/>
            <person name="Barry K."/>
            <person name="Bendiksby M."/>
            <person name="Blumentritt M."/>
            <person name="Coutinho P.M."/>
            <person name="Cullen D."/>
            <person name="de Vries R.P."/>
            <person name="Gathman A."/>
            <person name="Goodell B."/>
            <person name="Henrissat B."/>
            <person name="Ihrmark K."/>
            <person name="Kauserud H."/>
            <person name="Kohler A."/>
            <person name="LaButti K."/>
            <person name="Lapidus A."/>
            <person name="Lavin J.L."/>
            <person name="Lee Y.-H."/>
            <person name="Lindquist E."/>
            <person name="Lilly W."/>
            <person name="Lucas S."/>
            <person name="Morin E."/>
            <person name="Murat C."/>
            <person name="Oguiza J.A."/>
            <person name="Park J."/>
            <person name="Pisabarro A.G."/>
            <person name="Riley R."/>
            <person name="Rosling A."/>
            <person name="Salamov A."/>
            <person name="Schmidt O."/>
            <person name="Schmutz J."/>
            <person name="Skrede I."/>
            <person name="Stenlid J."/>
            <person name="Wiebenga A."/>
            <person name="Xie X."/>
            <person name="Kuees U."/>
            <person name="Hibbett D.S."/>
            <person name="Hoffmeister D."/>
            <person name="Hoegberg N."/>
            <person name="Martin F."/>
            <person name="Grigoriev I.V."/>
            <person name="Watkinson S.C."/>
        </authorList>
    </citation>
    <scope>NUCLEOTIDE SEQUENCE [LARGE SCALE GENOMIC DNA]</scope>
    <source>
        <strain evidence="2">strain S7.3</strain>
    </source>
</reference>
<dbReference type="Proteomes" id="UP000008063">
    <property type="component" value="Unassembled WGS sequence"/>
</dbReference>
<dbReference type="InParanoid" id="F8QJ78"/>
<dbReference type="EMBL" id="GL945555">
    <property type="protein sequence ID" value="EGN91641.1"/>
    <property type="molecule type" value="Genomic_DNA"/>
</dbReference>
<feature type="non-terminal residue" evidence="1">
    <location>
        <position position="1"/>
    </location>
</feature>
<proteinExistence type="predicted"/>
<dbReference type="HOGENOM" id="CLU_003703_6_1_1"/>
<evidence type="ECO:0000313" key="1">
    <source>
        <dbReference type="EMBL" id="EGN91641.1"/>
    </source>
</evidence>
<gene>
    <name evidence="1" type="ORF">SERLA73DRAFT_67080</name>
</gene>
<organism evidence="2">
    <name type="scientific">Serpula lacrymans var. lacrymans (strain S7.3)</name>
    <name type="common">Dry rot fungus</name>
    <dbReference type="NCBI Taxonomy" id="936435"/>
    <lineage>
        <taxon>Eukaryota</taxon>
        <taxon>Fungi</taxon>
        <taxon>Dikarya</taxon>
        <taxon>Basidiomycota</taxon>
        <taxon>Agaricomycotina</taxon>
        <taxon>Agaricomycetes</taxon>
        <taxon>Agaricomycetidae</taxon>
        <taxon>Boletales</taxon>
        <taxon>Coniophorineae</taxon>
        <taxon>Serpulaceae</taxon>
        <taxon>Serpula</taxon>
    </lineage>
</organism>
<sequence>NVVREKAMYNRWIEEDILVHLEMKWTVQYFQYQAKYANEMEAKPGHVAYAEWQIRMWDQFSERAKDSFQRLGIVV</sequence>
<dbReference type="OrthoDB" id="3265433at2759"/>
<keyword evidence="2" id="KW-1185">Reference proteome</keyword>